<evidence type="ECO:0000256" key="19">
    <source>
        <dbReference type="SAM" id="Phobius"/>
    </source>
</evidence>
<evidence type="ECO:0000256" key="5">
    <source>
        <dbReference type="ARBA" id="ARBA00022729"/>
    </source>
</evidence>
<keyword evidence="3" id="KW-1003">Cell membrane</keyword>
<gene>
    <name evidence="22 23" type="primary">LOC106746728</name>
</gene>
<dbReference type="InterPro" id="IPR017978">
    <property type="entry name" value="GPCR_3_C"/>
</dbReference>
<keyword evidence="14" id="KW-0628">Postsynaptic cell membrane</keyword>
<dbReference type="Pfam" id="PF22572">
    <property type="entry name" value="GPR158_179_EC"/>
    <property type="match status" value="1"/>
</dbReference>
<evidence type="ECO:0000256" key="12">
    <source>
        <dbReference type="ARBA" id="ARBA00023180"/>
    </source>
</evidence>
<dbReference type="Proteomes" id="UP000515204">
    <property type="component" value="Unplaced"/>
</dbReference>
<evidence type="ECO:0000256" key="3">
    <source>
        <dbReference type="ARBA" id="ARBA00022475"/>
    </source>
</evidence>
<feature type="transmembrane region" description="Helical" evidence="19">
    <location>
        <begin position="779"/>
        <end position="798"/>
    </location>
</feature>
<dbReference type="AlphaFoldDB" id="A0A6P3XL10"/>
<feature type="compositionally biased region" description="Basic and acidic residues" evidence="18">
    <location>
        <begin position="1010"/>
        <end position="1050"/>
    </location>
</feature>
<dbReference type="RefSeq" id="XP_014479099.1">
    <property type="nucleotide sequence ID" value="XM_014623613.1"/>
</dbReference>
<dbReference type="KEGG" id="dqu:106746728"/>
<evidence type="ECO:0000313" key="23">
    <source>
        <dbReference type="RefSeq" id="XP_014479100.1"/>
    </source>
</evidence>
<dbReference type="OrthoDB" id="2129233at2759"/>
<dbReference type="PROSITE" id="PS50259">
    <property type="entry name" value="G_PROTEIN_RECEP_F3_4"/>
    <property type="match status" value="1"/>
</dbReference>
<evidence type="ECO:0000313" key="21">
    <source>
        <dbReference type="Proteomes" id="UP000515204"/>
    </source>
</evidence>
<evidence type="ECO:0000256" key="17">
    <source>
        <dbReference type="SAM" id="Coils"/>
    </source>
</evidence>
<feature type="compositionally biased region" description="Basic and acidic residues" evidence="18">
    <location>
        <begin position="22"/>
        <end position="32"/>
    </location>
</feature>
<keyword evidence="7" id="KW-0770">Synapse</keyword>
<evidence type="ECO:0000256" key="8">
    <source>
        <dbReference type="ARBA" id="ARBA00023040"/>
    </source>
</evidence>
<dbReference type="PANTHER" id="PTHR32546">
    <property type="entry name" value="G-PROTEIN COUPLED RECEPTOR 158-RELATED"/>
    <property type="match status" value="1"/>
</dbReference>
<dbReference type="CDD" id="cd15293">
    <property type="entry name" value="7tmC_GPR158-like"/>
    <property type="match status" value="1"/>
</dbReference>
<evidence type="ECO:0000256" key="13">
    <source>
        <dbReference type="ARBA" id="ARBA00023224"/>
    </source>
</evidence>
<keyword evidence="15" id="KW-0966">Cell projection</keyword>
<reference evidence="22 23" key="1">
    <citation type="submission" date="2025-04" db="UniProtKB">
        <authorList>
            <consortium name="RefSeq"/>
        </authorList>
    </citation>
    <scope>IDENTIFICATION</scope>
</reference>
<protein>
    <submittedName>
        <fullName evidence="22 23">Probable G-protein coupled receptor CG31760 isoform X1</fullName>
    </submittedName>
</protein>
<evidence type="ECO:0000256" key="16">
    <source>
        <dbReference type="ARBA" id="ARBA00034104"/>
    </source>
</evidence>
<evidence type="ECO:0000256" key="2">
    <source>
        <dbReference type="ARBA" id="ARBA00007242"/>
    </source>
</evidence>
<feature type="region of interest" description="Disordered" evidence="18">
    <location>
        <begin position="1"/>
        <end position="32"/>
    </location>
</feature>
<dbReference type="InterPro" id="IPR054714">
    <property type="entry name" value="GPR158_179_extracellular"/>
</dbReference>
<feature type="compositionally biased region" description="Basic residues" evidence="18">
    <location>
        <begin position="1"/>
        <end position="20"/>
    </location>
</feature>
<dbReference type="GO" id="GO:0045211">
    <property type="term" value="C:postsynaptic membrane"/>
    <property type="evidence" value="ECO:0007669"/>
    <property type="project" value="UniProtKB-SubCell"/>
</dbReference>
<dbReference type="GO" id="GO:0043005">
    <property type="term" value="C:neuron projection"/>
    <property type="evidence" value="ECO:0007669"/>
    <property type="project" value="UniProtKB-SubCell"/>
</dbReference>
<comment type="similarity">
    <text evidence="2">Belongs to the G-protein coupled receptor 3 family.</text>
</comment>
<dbReference type="GO" id="GO:0004930">
    <property type="term" value="F:G protein-coupled receptor activity"/>
    <property type="evidence" value="ECO:0007669"/>
    <property type="project" value="UniProtKB-KW"/>
</dbReference>
<feature type="region of interest" description="Disordered" evidence="18">
    <location>
        <begin position="404"/>
        <end position="425"/>
    </location>
</feature>
<keyword evidence="21" id="KW-1185">Reference proteome</keyword>
<dbReference type="GeneID" id="106746728"/>
<keyword evidence="13" id="KW-0807">Transducer</keyword>
<evidence type="ECO:0000256" key="4">
    <source>
        <dbReference type="ARBA" id="ARBA00022692"/>
    </source>
</evidence>
<dbReference type="InterPro" id="IPR043458">
    <property type="entry name" value="GPR158/179"/>
</dbReference>
<evidence type="ECO:0000313" key="22">
    <source>
        <dbReference type="RefSeq" id="XP_014479099.1"/>
    </source>
</evidence>
<evidence type="ECO:0000256" key="6">
    <source>
        <dbReference type="ARBA" id="ARBA00022989"/>
    </source>
</evidence>
<feature type="transmembrane region" description="Helical" evidence="19">
    <location>
        <begin position="658"/>
        <end position="678"/>
    </location>
</feature>
<keyword evidence="12" id="KW-0325">Glycoprotein</keyword>
<comment type="subcellular location">
    <subcellularLocation>
        <location evidence="1">Cell projection</location>
        <location evidence="1">Neuron projection</location>
    </subcellularLocation>
    <subcellularLocation>
        <location evidence="16">Postsynaptic cell membrane</location>
        <topology evidence="16">Multi-pass membrane protein</topology>
    </subcellularLocation>
</comment>
<keyword evidence="11 22" id="KW-0675">Receptor</keyword>
<feature type="coiled-coil region" evidence="17">
    <location>
        <begin position="907"/>
        <end position="934"/>
    </location>
</feature>
<evidence type="ECO:0000256" key="1">
    <source>
        <dbReference type="ARBA" id="ARBA00004487"/>
    </source>
</evidence>
<dbReference type="PANTHER" id="PTHR32546:SF16">
    <property type="entry name" value="G-PROTEIN COUPLED RECEPTOR CG31760-RELATED"/>
    <property type="match status" value="1"/>
</dbReference>
<feature type="transmembrane region" description="Helical" evidence="19">
    <location>
        <begin position="737"/>
        <end position="759"/>
    </location>
</feature>
<evidence type="ECO:0000256" key="18">
    <source>
        <dbReference type="SAM" id="MobiDB-lite"/>
    </source>
</evidence>
<sequence length="1050" mass="116654">MQPVRRRLSASRYRRPHSARGSRLERETRRDSLFGGAPSLSLSLIASRTRFDESHVDRPTTKFDFAEGARPNGRPRSRPAGPGRAQLSPLRSHERTFVRRRSSSCAREAAAPSVALCISCAYIRRLYPRGRVIARPASLPPVRPLAITSFPGRPPALRRRRCRRTSCTRPRGKRGVKCRGASSQRRRFAVDGGSAGPLNSARDRWWEHARTIAGEGVRAAHRARGPQARRYLNATAAGGHGMGESWLSVLLAATVTTMTMMACVTRAAEPSSAASLTTTARDDPPLDAKRAAIEEALDVIEAASTGSLGEVCVNTVGFKSLPAGVELDPRRYDTARQKADMTAMVLQNLGAAEATRRNALLDALTKSLLVSVDDAVEARVIALNSSTGTVIAAVWLKRSPGSVGEPTKVESHALQPGTKPDPSLPWFENAGGSTELRSPKFMQSPPIESYRGWWTIPYFSCKTRRWLISYSVNVKSPDVRPGVREFISMDVDISSLEVNQCDAPPPLNSNDGLEPPTSNQIAFFKGTHKCHTDTTQCVYQGPDSRVNENGVGAGWAKGAYVCKCRKGFYSVSHHQTDFDGILVEAAWKEMKENRSDSYEKAFQCLRCAPGCAGCKGPEPCLATYNWPFRITLLAVSIFCAFGTIVLVAYMYQHRKLKVFKVASPIFLSITLLGCALMYLEMAAIFPVLDMYSCIATKWTRHMGFCVSYTALLMKTWRVSLTYRVKSAHKVKLTDKQLLQWMVPILLVMLIYLGTWTLSAPPYAEVITDNRDLKFYQCSYNWWDHSLAIGEILFLAWGIKVCYNVRNAESLFNEARLISYAIYNIAAVNITMIAIHLFIFPRAGPDIKYVLGFLRTQLSTSVTVLLVFGPKVIRVLRGQGDQWDSRARARGVTASFSLNGIGLVPEETTDLYQENEELKEEIQKLAARIEFMKIVHMEMHNRHIKPKMGGYFSTHGHGHGHPTAGQSPIAKSSTASFILKQTAVERGATAAAAAAVEDSTFPSGSLHRARRMEMLRERKAEREKERSKEKEQKERSQQEKQQERRASGEKV</sequence>
<evidence type="ECO:0000256" key="15">
    <source>
        <dbReference type="ARBA" id="ARBA00023273"/>
    </source>
</evidence>
<keyword evidence="9 19" id="KW-0472">Membrane</keyword>
<feature type="transmembrane region" description="Helical" evidence="19">
    <location>
        <begin position="626"/>
        <end position="651"/>
    </location>
</feature>
<dbReference type="RefSeq" id="XP_014479100.1">
    <property type="nucleotide sequence ID" value="XM_014623614.1"/>
</dbReference>
<evidence type="ECO:0000256" key="10">
    <source>
        <dbReference type="ARBA" id="ARBA00023157"/>
    </source>
</evidence>
<feature type="domain" description="G-protein coupled receptors family 3 profile" evidence="20">
    <location>
        <begin position="628"/>
        <end position="875"/>
    </location>
</feature>
<proteinExistence type="inferred from homology"/>
<feature type="region of interest" description="Disordered" evidence="18">
    <location>
        <begin position="1001"/>
        <end position="1050"/>
    </location>
</feature>
<name>A0A6P3XL10_DINQU</name>
<keyword evidence="10" id="KW-1015">Disulfide bond</keyword>
<keyword evidence="8" id="KW-0297">G-protein coupled receptor</keyword>
<feature type="region of interest" description="Disordered" evidence="18">
    <location>
        <begin position="59"/>
        <end position="95"/>
    </location>
</feature>
<feature type="compositionally biased region" description="Low complexity" evidence="18">
    <location>
        <begin position="68"/>
        <end position="85"/>
    </location>
</feature>
<evidence type="ECO:0000259" key="20">
    <source>
        <dbReference type="PROSITE" id="PS50259"/>
    </source>
</evidence>
<dbReference type="Pfam" id="PF00003">
    <property type="entry name" value="7tm_3"/>
    <property type="match status" value="1"/>
</dbReference>
<evidence type="ECO:0000256" key="11">
    <source>
        <dbReference type="ARBA" id="ARBA00023170"/>
    </source>
</evidence>
<organism evidence="21 23">
    <name type="scientific">Dinoponera quadriceps</name>
    <name type="common">South American ant</name>
    <dbReference type="NCBI Taxonomy" id="609295"/>
    <lineage>
        <taxon>Eukaryota</taxon>
        <taxon>Metazoa</taxon>
        <taxon>Ecdysozoa</taxon>
        <taxon>Arthropoda</taxon>
        <taxon>Hexapoda</taxon>
        <taxon>Insecta</taxon>
        <taxon>Pterygota</taxon>
        <taxon>Neoptera</taxon>
        <taxon>Endopterygota</taxon>
        <taxon>Hymenoptera</taxon>
        <taxon>Apocrita</taxon>
        <taxon>Aculeata</taxon>
        <taxon>Formicoidea</taxon>
        <taxon>Formicidae</taxon>
        <taxon>Ponerinae</taxon>
        <taxon>Ponerini</taxon>
        <taxon>Dinoponera</taxon>
    </lineage>
</organism>
<keyword evidence="4 19" id="KW-0812">Transmembrane</keyword>
<accession>A0A6P3XL10</accession>
<keyword evidence="5" id="KW-0732">Signal</keyword>
<evidence type="ECO:0000256" key="14">
    <source>
        <dbReference type="ARBA" id="ARBA00023257"/>
    </source>
</evidence>
<keyword evidence="6 19" id="KW-1133">Transmembrane helix</keyword>
<evidence type="ECO:0000256" key="7">
    <source>
        <dbReference type="ARBA" id="ARBA00023018"/>
    </source>
</evidence>
<keyword evidence="17" id="KW-0175">Coiled coil</keyword>
<evidence type="ECO:0000256" key="9">
    <source>
        <dbReference type="ARBA" id="ARBA00023136"/>
    </source>
</evidence>
<feature type="transmembrane region" description="Helical" evidence="19">
    <location>
        <begin position="698"/>
        <end position="716"/>
    </location>
</feature>
<feature type="transmembrane region" description="Helical" evidence="19">
    <location>
        <begin position="819"/>
        <end position="840"/>
    </location>
</feature>